<dbReference type="GO" id="GO:0006412">
    <property type="term" value="P:translation"/>
    <property type="evidence" value="ECO:0007669"/>
    <property type="project" value="InterPro"/>
</dbReference>
<dbReference type="GO" id="GO:0003735">
    <property type="term" value="F:structural constituent of ribosome"/>
    <property type="evidence" value="ECO:0007669"/>
    <property type="project" value="InterPro"/>
</dbReference>
<dbReference type="GO" id="GO:0005840">
    <property type="term" value="C:ribosome"/>
    <property type="evidence" value="ECO:0007669"/>
    <property type="project" value="UniProtKB-KW"/>
</dbReference>
<proteinExistence type="inferred from homology"/>
<keyword evidence="2" id="KW-0689">Ribosomal protein</keyword>
<accession>A0A482WTA5</accession>
<dbReference type="FunCoup" id="A0A482WTA5">
    <property type="interactions" value="1646"/>
</dbReference>
<dbReference type="AlphaFoldDB" id="A0A482WTA5"/>
<evidence type="ECO:0000256" key="6">
    <source>
        <dbReference type="SAM" id="MobiDB-lite"/>
    </source>
</evidence>
<evidence type="ECO:0000256" key="3">
    <source>
        <dbReference type="ARBA" id="ARBA00023274"/>
    </source>
</evidence>
<organism evidence="8 9">
    <name type="scientific">Laodelphax striatellus</name>
    <name type="common">Small brown planthopper</name>
    <name type="synonym">Delphax striatella</name>
    <dbReference type="NCBI Taxonomy" id="195883"/>
    <lineage>
        <taxon>Eukaryota</taxon>
        <taxon>Metazoa</taxon>
        <taxon>Ecdysozoa</taxon>
        <taxon>Arthropoda</taxon>
        <taxon>Hexapoda</taxon>
        <taxon>Insecta</taxon>
        <taxon>Pterygota</taxon>
        <taxon>Neoptera</taxon>
        <taxon>Paraneoptera</taxon>
        <taxon>Hemiptera</taxon>
        <taxon>Auchenorrhyncha</taxon>
        <taxon>Fulgoroidea</taxon>
        <taxon>Delphacidae</taxon>
        <taxon>Criomorphinae</taxon>
        <taxon>Laodelphax</taxon>
    </lineage>
</organism>
<evidence type="ECO:0000313" key="8">
    <source>
        <dbReference type="EMBL" id="RZF36401.1"/>
    </source>
</evidence>
<dbReference type="EMBL" id="QKKF02026461">
    <property type="protein sequence ID" value="RZF36401.1"/>
    <property type="molecule type" value="Genomic_DNA"/>
</dbReference>
<dbReference type="PANTHER" id="PTHR21368">
    <property type="entry name" value="50S RIBOSOMAL PROTEIN L9"/>
    <property type="match status" value="1"/>
</dbReference>
<dbReference type="SUPFAM" id="SSF55658">
    <property type="entry name" value="L9 N-domain-like"/>
    <property type="match status" value="1"/>
</dbReference>
<keyword evidence="3" id="KW-0687">Ribonucleoprotein</keyword>
<evidence type="ECO:0000256" key="1">
    <source>
        <dbReference type="ARBA" id="ARBA00010605"/>
    </source>
</evidence>
<evidence type="ECO:0000256" key="4">
    <source>
        <dbReference type="ARBA" id="ARBA00035194"/>
    </source>
</evidence>
<dbReference type="InterPro" id="IPR020070">
    <property type="entry name" value="Ribosomal_bL9_N"/>
</dbReference>
<reference evidence="8 9" key="1">
    <citation type="journal article" date="2017" name="Gigascience">
        <title>Genome sequence of the small brown planthopper, Laodelphax striatellus.</title>
        <authorList>
            <person name="Zhu J."/>
            <person name="Jiang F."/>
            <person name="Wang X."/>
            <person name="Yang P."/>
            <person name="Bao Y."/>
            <person name="Zhao W."/>
            <person name="Wang W."/>
            <person name="Lu H."/>
            <person name="Wang Q."/>
            <person name="Cui N."/>
            <person name="Li J."/>
            <person name="Chen X."/>
            <person name="Luo L."/>
            <person name="Yu J."/>
            <person name="Kang L."/>
            <person name="Cui F."/>
        </authorList>
    </citation>
    <scope>NUCLEOTIDE SEQUENCE [LARGE SCALE GENOMIC DNA]</scope>
    <source>
        <strain evidence="8">Lst14</strain>
    </source>
</reference>
<dbReference type="SMR" id="A0A482WTA5"/>
<name>A0A482WTA5_LAOST</name>
<dbReference type="InterPro" id="IPR000244">
    <property type="entry name" value="Ribosomal_bL9"/>
</dbReference>
<sequence length="280" mass="32214">MLKLLNRAIIFPPVDVNAFRTNGSLLNLELPFVNQCRTTTILRRVKNPKLLKSYADPSKYVPHTKKNQVYEVEERTENRKEGNIEVVLKQFVQGLGNKGEVVSVRRSVAYNDLLVPGFAMYATEEEKRKAVVARETKKVDDEDYSSAFAPRTMRVLSKAVYGLVMNKENKWVVEPWHVKAALRKVGTHILDESCIELPKTKIEGPDMNLEGKEFFVTITINNKEKVKTRMRIHHWSTEIGDRLPPVPLHWTKRAEALFPEEKEELDALPVPEPPKKEEDD</sequence>
<comment type="similarity">
    <text evidence="1">Belongs to the bacterial ribosomal protein bL9 family.</text>
</comment>
<dbReference type="Gene3D" id="3.40.5.10">
    <property type="entry name" value="Ribosomal protein L9, N-terminal domain"/>
    <property type="match status" value="1"/>
</dbReference>
<evidence type="ECO:0000256" key="5">
    <source>
        <dbReference type="ARBA" id="ARBA00035381"/>
    </source>
</evidence>
<dbReference type="InterPro" id="IPR036935">
    <property type="entry name" value="Ribosomal_bL9_N_sf"/>
</dbReference>
<protein>
    <recommendedName>
        <fullName evidence="4">Large ribosomal subunit protein bL9m</fullName>
    </recommendedName>
    <alternativeName>
        <fullName evidence="5">39S ribosomal protein L9, mitochondrial</fullName>
    </alternativeName>
</protein>
<gene>
    <name evidence="8" type="ORF">LSTR_LSTR002997</name>
</gene>
<evidence type="ECO:0000259" key="7">
    <source>
        <dbReference type="Pfam" id="PF01281"/>
    </source>
</evidence>
<comment type="caution">
    <text evidence="8">The sequence shown here is derived from an EMBL/GenBank/DDBJ whole genome shotgun (WGS) entry which is preliminary data.</text>
</comment>
<dbReference type="Pfam" id="PF01281">
    <property type="entry name" value="Ribosomal_L9_N"/>
    <property type="match status" value="1"/>
</dbReference>
<dbReference type="InParanoid" id="A0A482WTA5"/>
<evidence type="ECO:0000256" key="2">
    <source>
        <dbReference type="ARBA" id="ARBA00022980"/>
    </source>
</evidence>
<dbReference type="STRING" id="195883.A0A482WTA5"/>
<dbReference type="OrthoDB" id="5555409at2759"/>
<evidence type="ECO:0000313" key="9">
    <source>
        <dbReference type="Proteomes" id="UP000291343"/>
    </source>
</evidence>
<feature type="region of interest" description="Disordered" evidence="6">
    <location>
        <begin position="257"/>
        <end position="280"/>
    </location>
</feature>
<dbReference type="GO" id="GO:1990904">
    <property type="term" value="C:ribonucleoprotein complex"/>
    <property type="evidence" value="ECO:0007669"/>
    <property type="project" value="UniProtKB-KW"/>
</dbReference>
<dbReference type="InterPro" id="IPR009027">
    <property type="entry name" value="Ribosomal_bL9/RNase_H1_N"/>
</dbReference>
<feature type="domain" description="Ribosomal protein L9" evidence="7">
    <location>
        <begin position="84"/>
        <end position="128"/>
    </location>
</feature>
<dbReference type="Proteomes" id="UP000291343">
    <property type="component" value="Unassembled WGS sequence"/>
</dbReference>
<keyword evidence="9" id="KW-1185">Reference proteome</keyword>